<dbReference type="AlphaFoldDB" id="A0A0G1XXI8"/>
<organism evidence="2 3">
    <name type="scientific">Candidatus Adlerbacteria bacterium GW2011_GWA1_54_10</name>
    <dbReference type="NCBI Taxonomy" id="1618605"/>
    <lineage>
        <taxon>Bacteria</taxon>
        <taxon>Candidatus Adleribacteriota</taxon>
    </lineage>
</organism>
<feature type="region of interest" description="Disordered" evidence="1">
    <location>
        <begin position="28"/>
        <end position="80"/>
    </location>
</feature>
<proteinExistence type="predicted"/>
<name>A0A0G1XXI8_9BACT</name>
<evidence type="ECO:0000256" key="1">
    <source>
        <dbReference type="SAM" id="MobiDB-lite"/>
    </source>
</evidence>
<protein>
    <submittedName>
        <fullName evidence="2">Uncharacterized protein</fullName>
    </submittedName>
</protein>
<dbReference type="EMBL" id="LCRO01000004">
    <property type="protein sequence ID" value="KKW35696.1"/>
    <property type="molecule type" value="Genomic_DNA"/>
</dbReference>
<feature type="compositionally biased region" description="Basic and acidic residues" evidence="1">
    <location>
        <begin position="33"/>
        <end position="44"/>
    </location>
</feature>
<evidence type="ECO:0000313" key="3">
    <source>
        <dbReference type="Proteomes" id="UP000034740"/>
    </source>
</evidence>
<evidence type="ECO:0000313" key="2">
    <source>
        <dbReference type="EMBL" id="KKW35696.1"/>
    </source>
</evidence>
<reference evidence="2 3" key="1">
    <citation type="journal article" date="2015" name="Nature">
        <title>rRNA introns, odd ribosomes, and small enigmatic genomes across a large radiation of phyla.</title>
        <authorList>
            <person name="Brown C.T."/>
            <person name="Hug L.A."/>
            <person name="Thomas B.C."/>
            <person name="Sharon I."/>
            <person name="Castelle C.J."/>
            <person name="Singh A."/>
            <person name="Wilkins M.J."/>
            <person name="Williams K.H."/>
            <person name="Banfield J.F."/>
        </authorList>
    </citation>
    <scope>NUCLEOTIDE SEQUENCE [LARGE SCALE GENOMIC DNA]</scope>
</reference>
<gene>
    <name evidence="2" type="ORF">UY83_C0004G0020</name>
</gene>
<dbReference type="Proteomes" id="UP000034740">
    <property type="component" value="Unassembled WGS sequence"/>
</dbReference>
<comment type="caution">
    <text evidence="2">The sequence shown here is derived from an EMBL/GenBank/DDBJ whole genome shotgun (WGS) entry which is preliminary data.</text>
</comment>
<accession>A0A0G1XXI8</accession>
<sequence length="80" mass="8822">MAKRKLPGTTGKGKFYRIEVRPKGDFFSFRNQDVGKKGGLERLAGRRSSGSWDTGRRLPRASTPQCGGRKETDPGENPIA</sequence>